<dbReference type="Pfam" id="PF14938">
    <property type="entry name" value="SNAP"/>
    <property type="match status" value="1"/>
</dbReference>
<keyword evidence="3" id="KW-0653">Protein transport</keyword>
<dbReference type="GO" id="GO:0031201">
    <property type="term" value="C:SNARE complex"/>
    <property type="evidence" value="ECO:0007669"/>
    <property type="project" value="TreeGrafter"/>
</dbReference>
<dbReference type="OrthoDB" id="9984275at2759"/>
<dbReference type="PANTHER" id="PTHR13768">
    <property type="entry name" value="SOLUBLE NSF ATTACHMENT PROTEIN SNAP"/>
    <property type="match status" value="1"/>
</dbReference>
<keyword evidence="5" id="KW-1185">Reference proteome</keyword>
<accession>A0A177B5Q5</accession>
<comment type="similarity">
    <text evidence="1">Belongs to the SNAP family.</text>
</comment>
<dbReference type="EMBL" id="LWCA01000254">
    <property type="protein sequence ID" value="OAF69618.1"/>
    <property type="molecule type" value="Genomic_DNA"/>
</dbReference>
<dbReference type="GO" id="GO:0035494">
    <property type="term" value="P:SNARE complex disassembly"/>
    <property type="evidence" value="ECO:0007669"/>
    <property type="project" value="TreeGrafter"/>
</dbReference>
<name>A0A177B5Q5_9BILA</name>
<sequence length="109" mass="12723">MKEIASKMINSNLLEYAAVDVFFKCSVCKLCVDVNDCMEGLNVYASQSQKFLDSREFKFIDDLANSLKEKNYEEFDQIITNYNKLSRLEPTIKNMLNRIKENMNLEDIC</sequence>
<evidence type="ECO:0000256" key="2">
    <source>
        <dbReference type="ARBA" id="ARBA00022448"/>
    </source>
</evidence>
<comment type="caution">
    <text evidence="4">The sequence shown here is derived from an EMBL/GenBank/DDBJ whole genome shotgun (WGS) entry which is preliminary data.</text>
</comment>
<dbReference type="GO" id="GO:0005483">
    <property type="term" value="F:soluble NSF attachment protein activity"/>
    <property type="evidence" value="ECO:0007669"/>
    <property type="project" value="TreeGrafter"/>
</dbReference>
<evidence type="ECO:0000313" key="4">
    <source>
        <dbReference type="EMBL" id="OAF69618.1"/>
    </source>
</evidence>
<dbReference type="PANTHER" id="PTHR13768:SF8">
    <property type="entry name" value="ALPHA-SOLUBLE NSF ATTACHMENT PROTEIN"/>
    <property type="match status" value="1"/>
</dbReference>
<proteinExistence type="inferred from homology"/>
<evidence type="ECO:0000256" key="1">
    <source>
        <dbReference type="ARBA" id="ARBA00010050"/>
    </source>
</evidence>
<dbReference type="InterPro" id="IPR011990">
    <property type="entry name" value="TPR-like_helical_dom_sf"/>
</dbReference>
<dbReference type="GO" id="GO:0006886">
    <property type="term" value="P:intracellular protein transport"/>
    <property type="evidence" value="ECO:0007669"/>
    <property type="project" value="InterPro"/>
</dbReference>
<gene>
    <name evidence="4" type="ORF">A3Q56_02620</name>
</gene>
<dbReference type="Gene3D" id="1.25.40.10">
    <property type="entry name" value="Tetratricopeptide repeat domain"/>
    <property type="match status" value="1"/>
</dbReference>
<dbReference type="GO" id="GO:0019905">
    <property type="term" value="F:syntaxin binding"/>
    <property type="evidence" value="ECO:0007669"/>
    <property type="project" value="TreeGrafter"/>
</dbReference>
<keyword evidence="2" id="KW-0813">Transport</keyword>
<dbReference type="PRINTS" id="PR00448">
    <property type="entry name" value="NSFATTACHMNT"/>
</dbReference>
<evidence type="ECO:0000313" key="5">
    <source>
        <dbReference type="Proteomes" id="UP000078046"/>
    </source>
</evidence>
<dbReference type="InterPro" id="IPR000744">
    <property type="entry name" value="NSF_attach"/>
</dbReference>
<organism evidence="4 5">
    <name type="scientific">Intoshia linei</name>
    <dbReference type="NCBI Taxonomy" id="1819745"/>
    <lineage>
        <taxon>Eukaryota</taxon>
        <taxon>Metazoa</taxon>
        <taxon>Spiralia</taxon>
        <taxon>Lophotrochozoa</taxon>
        <taxon>Mesozoa</taxon>
        <taxon>Orthonectida</taxon>
        <taxon>Rhopaluridae</taxon>
        <taxon>Intoshia</taxon>
    </lineage>
</organism>
<evidence type="ECO:0000256" key="3">
    <source>
        <dbReference type="ARBA" id="ARBA00022927"/>
    </source>
</evidence>
<dbReference type="SUPFAM" id="SSF48452">
    <property type="entry name" value="TPR-like"/>
    <property type="match status" value="1"/>
</dbReference>
<reference evidence="4 5" key="1">
    <citation type="submission" date="2016-04" db="EMBL/GenBank/DDBJ databases">
        <title>The genome of Intoshia linei affirms orthonectids as highly simplified spiralians.</title>
        <authorList>
            <person name="Mikhailov K.V."/>
            <person name="Slusarev G.S."/>
            <person name="Nikitin M.A."/>
            <person name="Logacheva M.D."/>
            <person name="Penin A."/>
            <person name="Aleoshin V."/>
            <person name="Panchin Y.V."/>
        </authorList>
    </citation>
    <scope>NUCLEOTIDE SEQUENCE [LARGE SCALE GENOMIC DNA]</scope>
    <source>
        <strain evidence="4">Intl2013</strain>
        <tissue evidence="4">Whole animal</tissue>
    </source>
</reference>
<dbReference type="GO" id="GO:0005774">
    <property type="term" value="C:vacuolar membrane"/>
    <property type="evidence" value="ECO:0007669"/>
    <property type="project" value="TreeGrafter"/>
</dbReference>
<protein>
    <submittedName>
        <fullName evidence="4">Uncharacterized protein</fullName>
    </submittedName>
</protein>
<dbReference type="AlphaFoldDB" id="A0A177B5Q5"/>
<dbReference type="Proteomes" id="UP000078046">
    <property type="component" value="Unassembled WGS sequence"/>
</dbReference>